<sequence length="234" mass="26107">MRAHYLQHADFERLGSIRPWLESRGYHITCTRLHLDEELPPLGDIDLLVIMGGVMSVNDEQEHPWLVPEKAFIRSAIDHGLPVLGVCLGAQLIANVMGSRVMPNSVREIGWFPIQATDHGRSDVFRFPAQTKVLHWHGETFELPVGAVLLASSPACDHQAFQLGDRVIGLQCHLESTPAQVKAFVEATPAAELEPEEWVQSAERLLSIPEDELEQATVLMGEVLEYLHQKRSGT</sequence>
<name>A0A7V7GZ36_9GAMM</name>
<dbReference type="SUPFAM" id="SSF52317">
    <property type="entry name" value="Class I glutamine amidotransferase-like"/>
    <property type="match status" value="1"/>
</dbReference>
<dbReference type="FunFam" id="3.40.50.880:FF:000033">
    <property type="entry name" value="Glutamine amidotransferase class-I"/>
    <property type="match status" value="1"/>
</dbReference>
<dbReference type="RefSeq" id="WP_149331757.1">
    <property type="nucleotide sequence ID" value="NZ_QOVF01000001.1"/>
</dbReference>
<evidence type="ECO:0000313" key="3">
    <source>
        <dbReference type="Proteomes" id="UP000463138"/>
    </source>
</evidence>
<dbReference type="InterPro" id="IPR029062">
    <property type="entry name" value="Class_I_gatase-like"/>
</dbReference>
<reference evidence="2 3" key="1">
    <citation type="submission" date="2018-07" db="EMBL/GenBank/DDBJ databases">
        <title>Pseudomonas laoshanensis sp. nov., isolated from soil.</title>
        <authorList>
            <person name="Sun J."/>
            <person name="Yu L."/>
            <person name="Wang M."/>
            <person name="Zhang C."/>
        </authorList>
    </citation>
    <scope>NUCLEOTIDE SEQUENCE [LARGE SCALE GENOMIC DNA]</scope>
    <source>
        <strain evidence="2 3">Y22</strain>
    </source>
</reference>
<evidence type="ECO:0000313" key="2">
    <source>
        <dbReference type="EMBL" id="KAA0696826.1"/>
    </source>
</evidence>
<dbReference type="PROSITE" id="PS51273">
    <property type="entry name" value="GATASE_TYPE_1"/>
    <property type="match status" value="1"/>
</dbReference>
<comment type="caution">
    <text evidence="2">The sequence shown here is derived from an EMBL/GenBank/DDBJ whole genome shotgun (WGS) entry which is preliminary data.</text>
</comment>
<keyword evidence="3" id="KW-1185">Reference proteome</keyword>
<protein>
    <submittedName>
        <fullName evidence="2">Amidotransferase</fullName>
    </submittedName>
</protein>
<proteinExistence type="predicted"/>
<dbReference type="AlphaFoldDB" id="A0A7V7GZ36"/>
<dbReference type="PANTHER" id="PTHR42695">
    <property type="entry name" value="GLUTAMINE AMIDOTRANSFERASE YLR126C-RELATED"/>
    <property type="match status" value="1"/>
</dbReference>
<dbReference type="CDD" id="cd01741">
    <property type="entry name" value="GATase1_1"/>
    <property type="match status" value="1"/>
</dbReference>
<dbReference type="GO" id="GO:0005829">
    <property type="term" value="C:cytosol"/>
    <property type="evidence" value="ECO:0007669"/>
    <property type="project" value="TreeGrafter"/>
</dbReference>
<dbReference type="GO" id="GO:0016740">
    <property type="term" value="F:transferase activity"/>
    <property type="evidence" value="ECO:0007669"/>
    <property type="project" value="UniProtKB-KW"/>
</dbReference>
<dbReference type="InterPro" id="IPR044992">
    <property type="entry name" value="ChyE-like"/>
</dbReference>
<dbReference type="InterPro" id="IPR017926">
    <property type="entry name" value="GATASE"/>
</dbReference>
<keyword evidence="2" id="KW-0808">Transferase</keyword>
<dbReference type="Pfam" id="PF00117">
    <property type="entry name" value="GATase"/>
    <property type="match status" value="1"/>
</dbReference>
<accession>A0A7V7GZ36</accession>
<dbReference type="EMBL" id="QOVF01000001">
    <property type="protein sequence ID" value="KAA0696826.1"/>
    <property type="molecule type" value="Genomic_DNA"/>
</dbReference>
<dbReference type="PANTHER" id="PTHR42695:SF5">
    <property type="entry name" value="GLUTAMINE AMIDOTRANSFERASE YLR126C-RELATED"/>
    <property type="match status" value="1"/>
</dbReference>
<dbReference type="Proteomes" id="UP000463138">
    <property type="component" value="Unassembled WGS sequence"/>
</dbReference>
<evidence type="ECO:0000259" key="1">
    <source>
        <dbReference type="Pfam" id="PF00117"/>
    </source>
</evidence>
<dbReference type="Gene3D" id="3.40.50.880">
    <property type="match status" value="1"/>
</dbReference>
<organism evidence="2 3">
    <name type="scientific">Halopseudomonas laoshanensis</name>
    <dbReference type="NCBI Taxonomy" id="2268758"/>
    <lineage>
        <taxon>Bacteria</taxon>
        <taxon>Pseudomonadati</taxon>
        <taxon>Pseudomonadota</taxon>
        <taxon>Gammaproteobacteria</taxon>
        <taxon>Pseudomonadales</taxon>
        <taxon>Pseudomonadaceae</taxon>
        <taxon>Halopseudomonas</taxon>
    </lineage>
</organism>
<gene>
    <name evidence="2" type="ORF">DT594_05780</name>
</gene>
<dbReference type="OrthoDB" id="9813383at2"/>
<feature type="domain" description="Glutamine amidotransferase" evidence="1">
    <location>
        <begin position="21"/>
        <end position="180"/>
    </location>
</feature>